<feature type="region of interest" description="Disordered" evidence="1">
    <location>
        <begin position="1"/>
        <end position="36"/>
    </location>
</feature>
<comment type="caution">
    <text evidence="2">The sequence shown here is derived from an EMBL/GenBank/DDBJ whole genome shotgun (WGS) entry which is preliminary data.</text>
</comment>
<gene>
    <name evidence="2" type="ORF">NHX12_024663</name>
</gene>
<dbReference type="Proteomes" id="UP001148018">
    <property type="component" value="Unassembled WGS sequence"/>
</dbReference>
<feature type="compositionally biased region" description="Polar residues" evidence="1">
    <location>
        <begin position="16"/>
        <end position="25"/>
    </location>
</feature>
<accession>A0A9Q0EGG1</accession>
<organism evidence="2 3">
    <name type="scientific">Muraenolepis orangiensis</name>
    <name type="common">Patagonian moray cod</name>
    <dbReference type="NCBI Taxonomy" id="630683"/>
    <lineage>
        <taxon>Eukaryota</taxon>
        <taxon>Metazoa</taxon>
        <taxon>Chordata</taxon>
        <taxon>Craniata</taxon>
        <taxon>Vertebrata</taxon>
        <taxon>Euteleostomi</taxon>
        <taxon>Actinopterygii</taxon>
        <taxon>Neopterygii</taxon>
        <taxon>Teleostei</taxon>
        <taxon>Neoteleostei</taxon>
        <taxon>Acanthomorphata</taxon>
        <taxon>Zeiogadaria</taxon>
        <taxon>Gadariae</taxon>
        <taxon>Gadiformes</taxon>
        <taxon>Muraenolepidoidei</taxon>
        <taxon>Muraenolepididae</taxon>
        <taxon>Muraenolepis</taxon>
    </lineage>
</organism>
<proteinExistence type="predicted"/>
<dbReference type="AlphaFoldDB" id="A0A9Q0EGG1"/>
<feature type="non-terminal residue" evidence="2">
    <location>
        <position position="56"/>
    </location>
</feature>
<protein>
    <submittedName>
        <fullName evidence="2">Uncharacterized protein</fullName>
    </submittedName>
</protein>
<name>A0A9Q0EGG1_9TELE</name>
<sequence>MYRSSAARRSDATVRLTASRSSRTPTGDHSRRPPPMGRLTWIVLFVSLFIHGTGAQ</sequence>
<dbReference type="EMBL" id="JANIIK010000040">
    <property type="protein sequence ID" value="KAJ3607612.1"/>
    <property type="molecule type" value="Genomic_DNA"/>
</dbReference>
<evidence type="ECO:0000313" key="2">
    <source>
        <dbReference type="EMBL" id="KAJ3607612.1"/>
    </source>
</evidence>
<keyword evidence="3" id="KW-1185">Reference proteome</keyword>
<evidence type="ECO:0000256" key="1">
    <source>
        <dbReference type="SAM" id="MobiDB-lite"/>
    </source>
</evidence>
<evidence type="ECO:0000313" key="3">
    <source>
        <dbReference type="Proteomes" id="UP001148018"/>
    </source>
</evidence>
<reference evidence="2" key="1">
    <citation type="submission" date="2022-07" db="EMBL/GenBank/DDBJ databases">
        <title>Chromosome-level genome of Muraenolepis orangiensis.</title>
        <authorList>
            <person name="Kim J."/>
        </authorList>
    </citation>
    <scope>NUCLEOTIDE SEQUENCE</scope>
    <source>
        <strain evidence="2">KU_S4_2022</strain>
        <tissue evidence="2">Muscle</tissue>
    </source>
</reference>